<gene>
    <name evidence="1" type="ORF">BDZ83DRAFT_733761</name>
</gene>
<organism evidence="1 2">
    <name type="scientific">Glomerella acutata</name>
    <name type="common">Colletotrichum acutatum</name>
    <dbReference type="NCBI Taxonomy" id="27357"/>
    <lineage>
        <taxon>Eukaryota</taxon>
        <taxon>Fungi</taxon>
        <taxon>Dikarya</taxon>
        <taxon>Ascomycota</taxon>
        <taxon>Pezizomycotina</taxon>
        <taxon>Sordariomycetes</taxon>
        <taxon>Hypocreomycetidae</taxon>
        <taxon>Glomerellales</taxon>
        <taxon>Glomerellaceae</taxon>
        <taxon>Colletotrichum</taxon>
        <taxon>Colletotrichum acutatum species complex</taxon>
    </lineage>
</organism>
<dbReference type="EMBL" id="JAHMHS010000106">
    <property type="protein sequence ID" value="KAK1717482.1"/>
    <property type="molecule type" value="Genomic_DNA"/>
</dbReference>
<dbReference type="GeneID" id="85396823"/>
<keyword evidence="2" id="KW-1185">Reference proteome</keyword>
<reference evidence="1" key="1">
    <citation type="submission" date="2021-12" db="EMBL/GenBank/DDBJ databases">
        <title>Comparative genomics, transcriptomics and evolutionary studies reveal genomic signatures of adaptation to plant cell wall in hemibiotrophic fungi.</title>
        <authorList>
            <consortium name="DOE Joint Genome Institute"/>
            <person name="Baroncelli R."/>
            <person name="Diaz J.F."/>
            <person name="Benocci T."/>
            <person name="Peng M."/>
            <person name="Battaglia E."/>
            <person name="Haridas S."/>
            <person name="Andreopoulos W."/>
            <person name="Labutti K."/>
            <person name="Pangilinan J."/>
            <person name="Floch G.L."/>
            <person name="Makela M.R."/>
            <person name="Henrissat B."/>
            <person name="Grigoriev I.V."/>
            <person name="Crouch J.A."/>
            <person name="De Vries R.P."/>
            <person name="Sukno S.A."/>
            <person name="Thon M.R."/>
        </authorList>
    </citation>
    <scope>NUCLEOTIDE SEQUENCE</scope>
    <source>
        <strain evidence="1">CBS 112980</strain>
    </source>
</reference>
<name>A0AAD8XAW2_GLOAC</name>
<evidence type="ECO:0000313" key="1">
    <source>
        <dbReference type="EMBL" id="KAK1717482.1"/>
    </source>
</evidence>
<proteinExistence type="predicted"/>
<accession>A0AAD8XAW2</accession>
<sequence>MKELQNLPLGATRSAKIFEQDPDEGWTMMQHFHAIPDELLRSTVLGTVAYNDVQHQNHLPDYFEDGPGVYVIAISIEGRSGAFLDTNEIEMLTKEWQPTLKPTTPPN</sequence>
<dbReference type="AlphaFoldDB" id="A0AAD8XAW2"/>
<evidence type="ECO:0000313" key="2">
    <source>
        <dbReference type="Proteomes" id="UP001244207"/>
    </source>
</evidence>
<dbReference type="RefSeq" id="XP_060360969.1">
    <property type="nucleotide sequence ID" value="XM_060512925.1"/>
</dbReference>
<protein>
    <submittedName>
        <fullName evidence="1">Uncharacterized protein</fullName>
    </submittedName>
</protein>
<dbReference type="Proteomes" id="UP001244207">
    <property type="component" value="Unassembled WGS sequence"/>
</dbReference>
<comment type="caution">
    <text evidence="1">The sequence shown here is derived from an EMBL/GenBank/DDBJ whole genome shotgun (WGS) entry which is preliminary data.</text>
</comment>